<proteinExistence type="predicted"/>
<comment type="caution">
    <text evidence="1">The sequence shown here is derived from an EMBL/GenBank/DDBJ whole genome shotgun (WGS) entry which is preliminary data.</text>
</comment>
<reference evidence="1" key="1">
    <citation type="submission" date="2021-02" db="EMBL/GenBank/DDBJ databases">
        <authorList>
            <person name="Dougan E. K."/>
            <person name="Rhodes N."/>
            <person name="Thang M."/>
            <person name="Chan C."/>
        </authorList>
    </citation>
    <scope>NUCLEOTIDE SEQUENCE</scope>
</reference>
<keyword evidence="2" id="KW-1185">Reference proteome</keyword>
<gene>
    <name evidence="1" type="ORF">SNAT2548_LOCUS31554</name>
</gene>
<evidence type="ECO:0000313" key="1">
    <source>
        <dbReference type="EMBL" id="CAE7559895.1"/>
    </source>
</evidence>
<dbReference type="EMBL" id="CAJNDS010002664">
    <property type="protein sequence ID" value="CAE7559895.1"/>
    <property type="molecule type" value="Genomic_DNA"/>
</dbReference>
<dbReference type="Proteomes" id="UP000604046">
    <property type="component" value="Unassembled WGS sequence"/>
</dbReference>
<protein>
    <submittedName>
        <fullName evidence="1">Uncharacterized protein</fullName>
    </submittedName>
</protein>
<dbReference type="AlphaFoldDB" id="A0A812UB83"/>
<accession>A0A812UB83</accession>
<name>A0A812UB83_9DINO</name>
<organism evidence="1 2">
    <name type="scientific">Symbiodinium natans</name>
    <dbReference type="NCBI Taxonomy" id="878477"/>
    <lineage>
        <taxon>Eukaryota</taxon>
        <taxon>Sar</taxon>
        <taxon>Alveolata</taxon>
        <taxon>Dinophyceae</taxon>
        <taxon>Suessiales</taxon>
        <taxon>Symbiodiniaceae</taxon>
        <taxon>Symbiodinium</taxon>
    </lineage>
</organism>
<sequence length="626" mass="68144">MQLPGIGRLVMQLVVQLHRQASRALCGARHAGNDEQCTVALQDFAVLSAFARDVATALRALASRPFRLTAFVLLSRLCKERETVCRMQRQERRPQALRTMQPRLRKASHWNSQTDALPQQLFGSADWPGMQGPSARCLRFIALSLSITTDCDWGCPLAHPTAPLRQGLQTSLIRLMAAVSRWAVEGTMEVAEAEKVLRESLEAFGALQELHRGVPPLQIQAELGAGLPTLLRFVARLGTSLGPSLAKLLEFTLAEHSAALLLPRLPSLTACLLLATEKGSWSLRPLACAVRRFGEAPMRCPPGFDAAWLQAALADADACGPLAELVPALCGASVISSSGTLASALKAGPWSATSPFAEALLAKAELQEKPRILAELLSKNAGVANPQSWRLLLRALDTFGEVELLQELLTSPGYGAPAQRAALWLALARALRRRLEHRPEPQSEAAWQRYLCKLLRVMDEEASSCASTQWASLASALTALIAASLLAGEEGGEEVDRAQQKKLLCCRANAGSGVLTRKRMEIRSVLPPCCLRSLAALPSPLESAPNFLRRRPVFGRTSRTRRAVQVGHCAIAAVASVLDFLDVILTGALPENLDQLRHSDFDFCPLPALQHRNAAWRQHLRTFRAR</sequence>
<evidence type="ECO:0000313" key="2">
    <source>
        <dbReference type="Proteomes" id="UP000604046"/>
    </source>
</evidence>